<dbReference type="Proteomes" id="UP001465755">
    <property type="component" value="Unassembled WGS sequence"/>
</dbReference>
<dbReference type="AlphaFoldDB" id="A0AAW1PMZ8"/>
<protein>
    <submittedName>
        <fullName evidence="1">Uncharacterized protein</fullName>
    </submittedName>
</protein>
<accession>A0AAW1PMZ8</accession>
<dbReference type="EMBL" id="JALJOQ010000014">
    <property type="protein sequence ID" value="KAK9810816.1"/>
    <property type="molecule type" value="Genomic_DNA"/>
</dbReference>
<organism evidence="1 2">
    <name type="scientific">Symbiochloris irregularis</name>
    <dbReference type="NCBI Taxonomy" id="706552"/>
    <lineage>
        <taxon>Eukaryota</taxon>
        <taxon>Viridiplantae</taxon>
        <taxon>Chlorophyta</taxon>
        <taxon>core chlorophytes</taxon>
        <taxon>Trebouxiophyceae</taxon>
        <taxon>Trebouxiales</taxon>
        <taxon>Trebouxiaceae</taxon>
        <taxon>Symbiochloris</taxon>
    </lineage>
</organism>
<proteinExistence type="predicted"/>
<comment type="caution">
    <text evidence="1">The sequence shown here is derived from an EMBL/GenBank/DDBJ whole genome shotgun (WGS) entry which is preliminary data.</text>
</comment>
<keyword evidence="2" id="KW-1185">Reference proteome</keyword>
<sequence>MSPAGAWQWKRKQTSHCSVVDASGTQTNAGLHLECHSTLFCYSWQRNGVCLRTETAQTKDVETGSAWIKFDRPAPAERKVKWHPVAVLEMA</sequence>
<evidence type="ECO:0000313" key="1">
    <source>
        <dbReference type="EMBL" id="KAK9810816.1"/>
    </source>
</evidence>
<gene>
    <name evidence="1" type="ORF">WJX73_009588</name>
</gene>
<reference evidence="1 2" key="1">
    <citation type="journal article" date="2024" name="Nat. Commun.">
        <title>Phylogenomics reveals the evolutionary origins of lichenization in chlorophyte algae.</title>
        <authorList>
            <person name="Puginier C."/>
            <person name="Libourel C."/>
            <person name="Otte J."/>
            <person name="Skaloud P."/>
            <person name="Haon M."/>
            <person name="Grisel S."/>
            <person name="Petersen M."/>
            <person name="Berrin J.G."/>
            <person name="Delaux P.M."/>
            <person name="Dal Grande F."/>
            <person name="Keller J."/>
        </authorList>
    </citation>
    <scope>NUCLEOTIDE SEQUENCE [LARGE SCALE GENOMIC DNA]</scope>
    <source>
        <strain evidence="1 2">SAG 2036</strain>
    </source>
</reference>
<name>A0AAW1PMZ8_9CHLO</name>
<evidence type="ECO:0000313" key="2">
    <source>
        <dbReference type="Proteomes" id="UP001465755"/>
    </source>
</evidence>